<proteinExistence type="predicted"/>
<feature type="region of interest" description="Disordered" evidence="1">
    <location>
        <begin position="1"/>
        <end position="27"/>
    </location>
</feature>
<comment type="caution">
    <text evidence="2">The sequence shown here is derived from an EMBL/GenBank/DDBJ whole genome shotgun (WGS) entry which is preliminary data.</text>
</comment>
<keyword evidence="3" id="KW-1185">Reference proteome</keyword>
<organism evidence="2 3">
    <name type="scientific">Racocetra fulgida</name>
    <dbReference type="NCBI Taxonomy" id="60492"/>
    <lineage>
        <taxon>Eukaryota</taxon>
        <taxon>Fungi</taxon>
        <taxon>Fungi incertae sedis</taxon>
        <taxon>Mucoromycota</taxon>
        <taxon>Glomeromycotina</taxon>
        <taxon>Glomeromycetes</taxon>
        <taxon>Diversisporales</taxon>
        <taxon>Gigasporaceae</taxon>
        <taxon>Racocetra</taxon>
    </lineage>
</organism>
<dbReference type="AlphaFoldDB" id="A0A9N9A8D0"/>
<protein>
    <submittedName>
        <fullName evidence="2">12773_t:CDS:1</fullName>
    </submittedName>
</protein>
<accession>A0A9N9A8D0</accession>
<name>A0A9N9A8D0_9GLOM</name>
<feature type="compositionally biased region" description="Polar residues" evidence="1">
    <location>
        <begin position="12"/>
        <end position="27"/>
    </location>
</feature>
<gene>
    <name evidence="2" type="ORF">RFULGI_LOCUS3378</name>
</gene>
<sequence>MSKTVETDSENEFQVLTDQDSADPTKNNLEKALNPVVLGQNVTFDIFATVTDDVGDNGSVVVEFFDSDDDSLLSQPFGLPSGIKANSAINGTFSIPVKLSSLPKGFFIQITVLSHTNGGPFKEVACAITS</sequence>
<dbReference type="Proteomes" id="UP000789396">
    <property type="component" value="Unassembled WGS sequence"/>
</dbReference>
<evidence type="ECO:0000256" key="1">
    <source>
        <dbReference type="SAM" id="MobiDB-lite"/>
    </source>
</evidence>
<reference evidence="2" key="1">
    <citation type="submission" date="2021-06" db="EMBL/GenBank/DDBJ databases">
        <authorList>
            <person name="Kallberg Y."/>
            <person name="Tangrot J."/>
            <person name="Rosling A."/>
        </authorList>
    </citation>
    <scope>NUCLEOTIDE SEQUENCE</scope>
    <source>
        <strain evidence="2">IN212</strain>
    </source>
</reference>
<evidence type="ECO:0000313" key="2">
    <source>
        <dbReference type="EMBL" id="CAG8521649.1"/>
    </source>
</evidence>
<dbReference type="EMBL" id="CAJVPZ010002940">
    <property type="protein sequence ID" value="CAG8521649.1"/>
    <property type="molecule type" value="Genomic_DNA"/>
</dbReference>
<evidence type="ECO:0000313" key="3">
    <source>
        <dbReference type="Proteomes" id="UP000789396"/>
    </source>
</evidence>